<dbReference type="Proteomes" id="UP000443582">
    <property type="component" value="Unassembled WGS sequence"/>
</dbReference>
<gene>
    <name evidence="8" type="ORF">DAY19_11460</name>
</gene>
<keyword evidence="5 7" id="KW-1133">Transmembrane helix</keyword>
<evidence type="ECO:0000256" key="3">
    <source>
        <dbReference type="ARBA" id="ARBA00022475"/>
    </source>
</evidence>
<evidence type="ECO:0000256" key="6">
    <source>
        <dbReference type="ARBA" id="ARBA00023136"/>
    </source>
</evidence>
<evidence type="ECO:0000313" key="9">
    <source>
        <dbReference type="Proteomes" id="UP000443582"/>
    </source>
</evidence>
<evidence type="ECO:0000256" key="7">
    <source>
        <dbReference type="SAM" id="Phobius"/>
    </source>
</evidence>
<keyword evidence="9" id="KW-1185">Reference proteome</keyword>
<feature type="transmembrane region" description="Helical" evidence="7">
    <location>
        <begin position="110"/>
        <end position="129"/>
    </location>
</feature>
<feature type="transmembrane region" description="Helical" evidence="7">
    <location>
        <begin position="46"/>
        <end position="65"/>
    </location>
</feature>
<feature type="transmembrane region" description="Helical" evidence="7">
    <location>
        <begin position="136"/>
        <end position="153"/>
    </location>
</feature>
<evidence type="ECO:0008006" key="10">
    <source>
        <dbReference type="Google" id="ProtNLM"/>
    </source>
</evidence>
<dbReference type="NCBIfam" id="TIGR01065">
    <property type="entry name" value="hlyIII"/>
    <property type="match status" value="1"/>
</dbReference>
<reference evidence="9" key="1">
    <citation type="journal article" date="2019" name="Int. J. Syst. Evol. Microbiol.">
        <title>Halobacteriovorax valvorus sp. nov., a novel prokaryotic predator isolated from coastal seawater of China.</title>
        <authorList>
            <person name="Chen M.-X."/>
        </authorList>
    </citation>
    <scope>NUCLEOTIDE SEQUENCE [LARGE SCALE GENOMIC DNA]</scope>
    <source>
        <strain evidence="9">BL9</strain>
    </source>
</reference>
<sequence>MHERDGELYSKFEEIINSSTHCLGIILGVVGTVMMIMKAQTGLHTFAYSVFGLSITFLYSMSTLYHGLDSKRSRRLKEIFRRMDHIGIYLLIAGSYTPFLMLAIRGETGMWMMINIWALAFIGILIKLFAFNKSEVLTIVLCLAMGWMVLVIRNELQSNLSFDCLKWIVIGGACYMSGVLFYLRESLYLGHAIWHICVLLGTTSHFYAVYAYV</sequence>
<keyword evidence="6 7" id="KW-0472">Membrane</keyword>
<comment type="similarity">
    <text evidence="2">Belongs to the UPF0073 (Hly-III) family.</text>
</comment>
<feature type="transmembrane region" description="Helical" evidence="7">
    <location>
        <begin position="86"/>
        <end position="104"/>
    </location>
</feature>
<feature type="transmembrane region" description="Helical" evidence="7">
    <location>
        <begin position="165"/>
        <end position="183"/>
    </location>
</feature>
<dbReference type="PANTHER" id="PTHR20855">
    <property type="entry name" value="ADIPOR/PROGESTIN RECEPTOR-RELATED"/>
    <property type="match status" value="1"/>
</dbReference>
<name>A0ABY0IDB3_9BACT</name>
<evidence type="ECO:0000313" key="8">
    <source>
        <dbReference type="EMBL" id="RZF20595.1"/>
    </source>
</evidence>
<comment type="caution">
    <text evidence="8">The sequence shown here is derived from an EMBL/GenBank/DDBJ whole genome shotgun (WGS) entry which is preliminary data.</text>
</comment>
<proteinExistence type="inferred from homology"/>
<dbReference type="InterPro" id="IPR004254">
    <property type="entry name" value="AdipoR/HlyIII-related"/>
</dbReference>
<dbReference type="EMBL" id="QDKL01000003">
    <property type="protein sequence ID" value="RZF20595.1"/>
    <property type="molecule type" value="Genomic_DNA"/>
</dbReference>
<keyword evidence="3" id="KW-1003">Cell membrane</keyword>
<protein>
    <recommendedName>
        <fullName evidence="10">Hemolysin III</fullName>
    </recommendedName>
</protein>
<dbReference type="RefSeq" id="WP_115362563.1">
    <property type="nucleotide sequence ID" value="NZ_QDKL01000003.1"/>
</dbReference>
<evidence type="ECO:0000256" key="5">
    <source>
        <dbReference type="ARBA" id="ARBA00022989"/>
    </source>
</evidence>
<keyword evidence="4 7" id="KW-0812">Transmembrane</keyword>
<comment type="subcellular location">
    <subcellularLocation>
        <location evidence="1">Cell membrane</location>
        <topology evidence="1">Multi-pass membrane protein</topology>
    </subcellularLocation>
</comment>
<evidence type="ECO:0000256" key="2">
    <source>
        <dbReference type="ARBA" id="ARBA00008488"/>
    </source>
</evidence>
<dbReference type="Pfam" id="PF03006">
    <property type="entry name" value="HlyIII"/>
    <property type="match status" value="1"/>
</dbReference>
<dbReference type="PANTHER" id="PTHR20855:SF3">
    <property type="entry name" value="LD03007P"/>
    <property type="match status" value="1"/>
</dbReference>
<feature type="transmembrane region" description="Helical" evidence="7">
    <location>
        <begin position="192"/>
        <end position="212"/>
    </location>
</feature>
<evidence type="ECO:0000256" key="1">
    <source>
        <dbReference type="ARBA" id="ARBA00004651"/>
    </source>
</evidence>
<feature type="transmembrane region" description="Helical" evidence="7">
    <location>
        <begin position="21"/>
        <end position="40"/>
    </location>
</feature>
<accession>A0ABY0IDB3</accession>
<organism evidence="8 9">
    <name type="scientific">Halobacteriovorax vibrionivorans</name>
    <dbReference type="NCBI Taxonomy" id="2152716"/>
    <lineage>
        <taxon>Bacteria</taxon>
        <taxon>Pseudomonadati</taxon>
        <taxon>Bdellovibrionota</taxon>
        <taxon>Bacteriovoracia</taxon>
        <taxon>Bacteriovoracales</taxon>
        <taxon>Halobacteriovoraceae</taxon>
        <taxon>Halobacteriovorax</taxon>
    </lineage>
</organism>
<evidence type="ECO:0000256" key="4">
    <source>
        <dbReference type="ARBA" id="ARBA00022692"/>
    </source>
</evidence>
<dbReference type="InterPro" id="IPR005744">
    <property type="entry name" value="Hy-lIII"/>
</dbReference>